<dbReference type="InterPro" id="IPR050301">
    <property type="entry name" value="NTE"/>
</dbReference>
<evidence type="ECO:0000256" key="1">
    <source>
        <dbReference type="ARBA" id="ARBA00022801"/>
    </source>
</evidence>
<dbReference type="InterPro" id="IPR002641">
    <property type="entry name" value="PNPLA_dom"/>
</dbReference>
<dbReference type="EMBL" id="JBHTND010000017">
    <property type="protein sequence ID" value="MFD1302583.1"/>
    <property type="molecule type" value="Genomic_DNA"/>
</dbReference>
<dbReference type="SUPFAM" id="SSF52151">
    <property type="entry name" value="FabD/lysophospholipase-like"/>
    <property type="match status" value="1"/>
</dbReference>
<dbReference type="Pfam" id="PF01734">
    <property type="entry name" value="Patatin"/>
    <property type="match status" value="1"/>
</dbReference>
<gene>
    <name evidence="6" type="ORF">ACFQ4G_13490</name>
</gene>
<keyword evidence="7" id="KW-1185">Reference proteome</keyword>
<protein>
    <submittedName>
        <fullName evidence="6">Patatin-like phospholipase family protein</fullName>
    </submittedName>
</protein>
<organism evidence="6 7">
    <name type="scientific">Methylobacterium marchantiae</name>
    <dbReference type="NCBI Taxonomy" id="600331"/>
    <lineage>
        <taxon>Bacteria</taxon>
        <taxon>Pseudomonadati</taxon>
        <taxon>Pseudomonadota</taxon>
        <taxon>Alphaproteobacteria</taxon>
        <taxon>Hyphomicrobiales</taxon>
        <taxon>Methylobacteriaceae</taxon>
        <taxon>Methylobacterium</taxon>
    </lineage>
</organism>
<comment type="caution">
    <text evidence="6">The sequence shown here is derived from an EMBL/GenBank/DDBJ whole genome shotgun (WGS) entry which is preliminary data.</text>
</comment>
<keyword evidence="2 4" id="KW-0442">Lipid degradation</keyword>
<evidence type="ECO:0000313" key="6">
    <source>
        <dbReference type="EMBL" id="MFD1302583.1"/>
    </source>
</evidence>
<proteinExistence type="predicted"/>
<dbReference type="PANTHER" id="PTHR14226:SF76">
    <property type="entry name" value="NTE FAMILY PROTEIN RSSA"/>
    <property type="match status" value="1"/>
</dbReference>
<dbReference type="InterPro" id="IPR016035">
    <property type="entry name" value="Acyl_Trfase/lysoPLipase"/>
</dbReference>
<reference evidence="7" key="1">
    <citation type="journal article" date="2019" name="Int. J. Syst. Evol. Microbiol.">
        <title>The Global Catalogue of Microorganisms (GCM) 10K type strain sequencing project: providing services to taxonomists for standard genome sequencing and annotation.</title>
        <authorList>
            <consortium name="The Broad Institute Genomics Platform"/>
            <consortium name="The Broad Institute Genome Sequencing Center for Infectious Disease"/>
            <person name="Wu L."/>
            <person name="Ma J."/>
        </authorList>
    </citation>
    <scope>NUCLEOTIDE SEQUENCE [LARGE SCALE GENOMIC DNA]</scope>
    <source>
        <strain evidence="7">CCUG 56108</strain>
    </source>
</reference>
<keyword evidence="1 4" id="KW-0378">Hydrolase</keyword>
<evidence type="ECO:0000313" key="7">
    <source>
        <dbReference type="Proteomes" id="UP001597176"/>
    </source>
</evidence>
<dbReference type="RefSeq" id="WP_379040396.1">
    <property type="nucleotide sequence ID" value="NZ_JBHTND010000017.1"/>
</dbReference>
<keyword evidence="3 4" id="KW-0443">Lipid metabolism</keyword>
<dbReference type="PANTHER" id="PTHR14226">
    <property type="entry name" value="NEUROPATHY TARGET ESTERASE/SWISS CHEESE D.MELANOGASTER"/>
    <property type="match status" value="1"/>
</dbReference>
<feature type="active site" description="Proton acceptor" evidence="4">
    <location>
        <position position="194"/>
    </location>
</feature>
<feature type="active site" description="Nucleophile" evidence="4">
    <location>
        <position position="81"/>
    </location>
</feature>
<name>A0ABW3X0W0_9HYPH</name>
<dbReference type="Gene3D" id="3.40.1090.10">
    <property type="entry name" value="Cytosolic phospholipase A2 catalytic domain"/>
    <property type="match status" value="2"/>
</dbReference>
<evidence type="ECO:0000256" key="4">
    <source>
        <dbReference type="PROSITE-ProRule" id="PRU01161"/>
    </source>
</evidence>
<accession>A0ABW3X0W0</accession>
<comment type="caution">
    <text evidence="4">Lacks conserved residue(s) required for the propagation of feature annotation.</text>
</comment>
<evidence type="ECO:0000256" key="2">
    <source>
        <dbReference type="ARBA" id="ARBA00022963"/>
    </source>
</evidence>
<feature type="short sequence motif" description="GXSXG" evidence="4">
    <location>
        <begin position="79"/>
        <end position="83"/>
    </location>
</feature>
<dbReference type="Proteomes" id="UP001597176">
    <property type="component" value="Unassembled WGS sequence"/>
</dbReference>
<evidence type="ECO:0000256" key="3">
    <source>
        <dbReference type="ARBA" id="ARBA00023098"/>
    </source>
</evidence>
<evidence type="ECO:0000259" key="5">
    <source>
        <dbReference type="PROSITE" id="PS51635"/>
    </source>
</evidence>
<sequence length="358" mass="38552">MTWDGLSFRGVALYRQGMLSHLSQKPVFPRGSVEPVAEQPPPRPRIGLALGGGSARGWAHIGVIEVLEEAGIHPDMVAGCSIGAVVGGCYAAGKLDLLKDFALSLTKRRVMGLLDLRLGSGLIAGDRLKRRLEGDLGTRRVENLPIRFASVATDLGSGDEVWLTRGSLVEAIRASYALPGLFPPVRLDGRLMMDGTLVNPVPVKLARGLGAELVICVNLNGDPRTEPGLVIGPETEGIASPSLSPTMPMATSRRGWGLLRRMRGTQRIMTGKPSSVPREPGTPGMGRVMFDAFNITQDRISRARLERDPPDLMLSPRLAEMGLFEFHRAEEAILLGREAAKAALPRIRELIASAAERV</sequence>
<dbReference type="PROSITE" id="PS51635">
    <property type="entry name" value="PNPLA"/>
    <property type="match status" value="1"/>
</dbReference>
<feature type="domain" description="PNPLA" evidence="5">
    <location>
        <begin position="48"/>
        <end position="207"/>
    </location>
</feature>